<dbReference type="RefSeq" id="WP_208339014.1">
    <property type="nucleotide sequence ID" value="NZ_CAWQFN010000472.1"/>
</dbReference>
<evidence type="ECO:0000256" key="7">
    <source>
        <dbReference type="ARBA" id="ARBA00047899"/>
    </source>
</evidence>
<dbReference type="PROSITE" id="PS50011">
    <property type="entry name" value="PROTEIN_KINASE_DOM"/>
    <property type="match status" value="1"/>
</dbReference>
<dbReference type="InterPro" id="IPR000253">
    <property type="entry name" value="FHA_dom"/>
</dbReference>
<evidence type="ECO:0000313" key="14">
    <source>
        <dbReference type="Proteomes" id="UP000667802"/>
    </source>
</evidence>
<dbReference type="EMBL" id="JAALHA020000003">
    <property type="protein sequence ID" value="MDR9895000.1"/>
    <property type="molecule type" value="Genomic_DNA"/>
</dbReference>
<dbReference type="SUPFAM" id="SSF49879">
    <property type="entry name" value="SMAD/FHA domain"/>
    <property type="match status" value="1"/>
</dbReference>
<accession>A0AAP5I5D7</accession>
<comment type="caution">
    <text evidence="13">The sequence shown here is derived from an EMBL/GenBank/DDBJ whole genome shotgun (WGS) entry which is preliminary data.</text>
</comment>
<dbReference type="InterPro" id="IPR008984">
    <property type="entry name" value="SMAD_FHA_dom_sf"/>
</dbReference>
<dbReference type="Pfam" id="PF00498">
    <property type="entry name" value="FHA"/>
    <property type="match status" value="1"/>
</dbReference>
<dbReference type="AlphaFoldDB" id="A0AAP5I5D7"/>
<evidence type="ECO:0000256" key="2">
    <source>
        <dbReference type="ARBA" id="ARBA00022527"/>
    </source>
</evidence>
<dbReference type="SMART" id="SM00220">
    <property type="entry name" value="S_TKc"/>
    <property type="match status" value="1"/>
</dbReference>
<keyword evidence="4 9" id="KW-0547">Nucleotide-binding</keyword>
<evidence type="ECO:0000256" key="10">
    <source>
        <dbReference type="SAM" id="MobiDB-lite"/>
    </source>
</evidence>
<evidence type="ECO:0000313" key="13">
    <source>
        <dbReference type="EMBL" id="MDR9895000.1"/>
    </source>
</evidence>
<dbReference type="Gene3D" id="1.10.510.10">
    <property type="entry name" value="Transferase(Phosphotransferase) domain 1"/>
    <property type="match status" value="1"/>
</dbReference>
<dbReference type="PROSITE" id="PS50006">
    <property type="entry name" value="FHA_DOMAIN"/>
    <property type="match status" value="1"/>
</dbReference>
<feature type="domain" description="FHA" evidence="11">
    <location>
        <begin position="496"/>
        <end position="552"/>
    </location>
</feature>
<dbReference type="PROSITE" id="PS00107">
    <property type="entry name" value="PROTEIN_KINASE_ATP"/>
    <property type="match status" value="1"/>
</dbReference>
<feature type="region of interest" description="Disordered" evidence="10">
    <location>
        <begin position="334"/>
        <end position="372"/>
    </location>
</feature>
<proteinExistence type="predicted"/>
<keyword evidence="5 13" id="KW-0418">Kinase</keyword>
<dbReference type="GO" id="GO:0005524">
    <property type="term" value="F:ATP binding"/>
    <property type="evidence" value="ECO:0007669"/>
    <property type="project" value="UniProtKB-UniRule"/>
</dbReference>
<dbReference type="InterPro" id="IPR008266">
    <property type="entry name" value="Tyr_kinase_AS"/>
</dbReference>
<dbReference type="InterPro" id="IPR000719">
    <property type="entry name" value="Prot_kinase_dom"/>
</dbReference>
<evidence type="ECO:0000256" key="1">
    <source>
        <dbReference type="ARBA" id="ARBA00012513"/>
    </source>
</evidence>
<evidence type="ECO:0000256" key="4">
    <source>
        <dbReference type="ARBA" id="ARBA00022741"/>
    </source>
</evidence>
<evidence type="ECO:0000259" key="11">
    <source>
        <dbReference type="PROSITE" id="PS50006"/>
    </source>
</evidence>
<dbReference type="EC" id="2.7.11.1" evidence="1"/>
<evidence type="ECO:0000259" key="12">
    <source>
        <dbReference type="PROSITE" id="PS50011"/>
    </source>
</evidence>
<reference evidence="14" key="1">
    <citation type="journal article" date="2021" name="Science">
        <title>Hunting the eagle killer: A cyanobacterial neurotoxin causes vacuolar myelinopathy.</title>
        <authorList>
            <person name="Breinlinger S."/>
            <person name="Phillips T.J."/>
            <person name="Haram B.N."/>
            <person name="Mares J."/>
            <person name="Martinez Yerena J.A."/>
            <person name="Hrouzek P."/>
            <person name="Sobotka R."/>
            <person name="Henderson W.M."/>
            <person name="Schmieder P."/>
            <person name="Williams S.M."/>
            <person name="Lauderdale J.D."/>
            <person name="Wilde H.D."/>
            <person name="Gerrin W."/>
            <person name="Kust A."/>
            <person name="Washington J.W."/>
            <person name="Wagner C."/>
            <person name="Geier B."/>
            <person name="Liebeke M."/>
            <person name="Enke H."/>
            <person name="Niedermeyer T.H.J."/>
            <person name="Wilde S.B."/>
        </authorList>
    </citation>
    <scope>NUCLEOTIDE SEQUENCE [LARGE SCALE GENOMIC DNA]</scope>
    <source>
        <strain evidence="14">Thurmond2011</strain>
    </source>
</reference>
<feature type="domain" description="Protein kinase" evidence="12">
    <location>
        <begin position="15"/>
        <end position="284"/>
    </location>
</feature>
<dbReference type="PROSITE" id="PS00109">
    <property type="entry name" value="PROTEIN_KINASE_TYR"/>
    <property type="match status" value="1"/>
</dbReference>
<sequence>MLAEIDPGTLINYRYQVQEVLGQGGFGRTYLAADTQRFGDNCVLKEFVPTNRAQQQLEKSQELFEREARVLYQINHPQIPKFLAWFTDQGRVFIVQEYIDGKTYSQLLLERLSQGHPSFSEAEVIQWLGDLLPVLEYLHEIKILHRDISLDNVMFSNSQSKPVLIDFGLVKEKVSRIWYVDYKDSAQHALGTVLGRIGYASPEQIRMGQSYPSSDLYALGVCAIVLLTGKMPDLLMDQSLEWQWQSYVNISDSLAQILNKMLAEKPKQRYQSAKEILCDLQPLILPSETDVNQPLKKLHISIDQADKDRQVAEILESDDFKILEQQAKNFRTSAKTTTESYLTAETHQPQASYEESINSPSAEPEIRTSKPSPKTFVPCVPLTPEFLEHCRQQLVRSAGPFANILFDEILAKNPEITPEQLIETLAAEIPNAQRAQEFKNRVKTSLSEPTQVPFFQEQNASQSAIDDITELYRATGRLTYVQTGKQIELPKHLSVIHIGKPNNRFTPDIDVSSFDYSKIVSRIHANIYVETDGFYIEDLKSANGTFLNTSRLSPGIRYRLSSGDLIGLGSETLVTFLFQIF</sequence>
<feature type="binding site" evidence="9">
    <location>
        <position position="45"/>
    </location>
    <ligand>
        <name>ATP</name>
        <dbReference type="ChEBI" id="CHEBI:30616"/>
    </ligand>
</feature>
<keyword evidence="14" id="KW-1185">Reference proteome</keyword>
<keyword evidence="3" id="KW-0808">Transferase</keyword>
<dbReference type="InterPro" id="IPR058395">
    <property type="entry name" value="DUF8082"/>
</dbReference>
<evidence type="ECO:0000256" key="3">
    <source>
        <dbReference type="ARBA" id="ARBA00022679"/>
    </source>
</evidence>
<comment type="catalytic activity">
    <reaction evidence="7">
        <text>L-threonyl-[protein] + ATP = O-phospho-L-threonyl-[protein] + ADP + H(+)</text>
        <dbReference type="Rhea" id="RHEA:46608"/>
        <dbReference type="Rhea" id="RHEA-COMP:11060"/>
        <dbReference type="Rhea" id="RHEA-COMP:11605"/>
        <dbReference type="ChEBI" id="CHEBI:15378"/>
        <dbReference type="ChEBI" id="CHEBI:30013"/>
        <dbReference type="ChEBI" id="CHEBI:30616"/>
        <dbReference type="ChEBI" id="CHEBI:61977"/>
        <dbReference type="ChEBI" id="CHEBI:456216"/>
        <dbReference type="EC" id="2.7.11.1"/>
    </reaction>
</comment>
<dbReference type="InterPro" id="IPR017441">
    <property type="entry name" value="Protein_kinase_ATP_BS"/>
</dbReference>
<feature type="compositionally biased region" description="Polar residues" evidence="10">
    <location>
        <begin position="334"/>
        <end position="361"/>
    </location>
</feature>
<dbReference type="PANTHER" id="PTHR24363:SF0">
    <property type="entry name" value="SERINE_THREONINE KINASE LIKE DOMAIN CONTAINING 1"/>
    <property type="match status" value="1"/>
</dbReference>
<dbReference type="InterPro" id="IPR011009">
    <property type="entry name" value="Kinase-like_dom_sf"/>
</dbReference>
<dbReference type="Gene3D" id="3.30.200.20">
    <property type="entry name" value="Phosphorylase Kinase, domain 1"/>
    <property type="match status" value="1"/>
</dbReference>
<dbReference type="PANTHER" id="PTHR24363">
    <property type="entry name" value="SERINE/THREONINE PROTEIN KINASE"/>
    <property type="match status" value="1"/>
</dbReference>
<dbReference type="SMART" id="SM00240">
    <property type="entry name" value="FHA"/>
    <property type="match status" value="1"/>
</dbReference>
<dbReference type="SUPFAM" id="SSF56112">
    <property type="entry name" value="Protein kinase-like (PK-like)"/>
    <property type="match status" value="1"/>
</dbReference>
<evidence type="ECO:0000256" key="9">
    <source>
        <dbReference type="PROSITE-ProRule" id="PRU10141"/>
    </source>
</evidence>
<keyword evidence="2" id="KW-0723">Serine/threonine-protein kinase</keyword>
<dbReference type="CDD" id="cd14014">
    <property type="entry name" value="STKc_PknB_like"/>
    <property type="match status" value="1"/>
</dbReference>
<comment type="catalytic activity">
    <reaction evidence="8">
        <text>L-seryl-[protein] + ATP = O-phospho-L-seryl-[protein] + ADP + H(+)</text>
        <dbReference type="Rhea" id="RHEA:17989"/>
        <dbReference type="Rhea" id="RHEA-COMP:9863"/>
        <dbReference type="Rhea" id="RHEA-COMP:11604"/>
        <dbReference type="ChEBI" id="CHEBI:15378"/>
        <dbReference type="ChEBI" id="CHEBI:29999"/>
        <dbReference type="ChEBI" id="CHEBI:30616"/>
        <dbReference type="ChEBI" id="CHEBI:83421"/>
        <dbReference type="ChEBI" id="CHEBI:456216"/>
        <dbReference type="EC" id="2.7.11.1"/>
    </reaction>
</comment>
<evidence type="ECO:0000256" key="8">
    <source>
        <dbReference type="ARBA" id="ARBA00048679"/>
    </source>
</evidence>
<evidence type="ECO:0000256" key="5">
    <source>
        <dbReference type="ARBA" id="ARBA00022777"/>
    </source>
</evidence>
<dbReference type="GO" id="GO:0004674">
    <property type="term" value="F:protein serine/threonine kinase activity"/>
    <property type="evidence" value="ECO:0007669"/>
    <property type="project" value="UniProtKB-KW"/>
</dbReference>
<dbReference type="Pfam" id="PF00069">
    <property type="entry name" value="Pkinase"/>
    <property type="match status" value="1"/>
</dbReference>
<dbReference type="Proteomes" id="UP000667802">
    <property type="component" value="Unassembled WGS sequence"/>
</dbReference>
<organism evidence="13 14">
    <name type="scientific">Aetokthonos hydrillicola Thurmond2011</name>
    <dbReference type="NCBI Taxonomy" id="2712845"/>
    <lineage>
        <taxon>Bacteria</taxon>
        <taxon>Bacillati</taxon>
        <taxon>Cyanobacteriota</taxon>
        <taxon>Cyanophyceae</taxon>
        <taxon>Nostocales</taxon>
        <taxon>Hapalosiphonaceae</taxon>
        <taxon>Aetokthonos</taxon>
    </lineage>
</organism>
<name>A0AAP5I5D7_9CYAN</name>
<evidence type="ECO:0000256" key="6">
    <source>
        <dbReference type="ARBA" id="ARBA00022840"/>
    </source>
</evidence>
<dbReference type="Pfam" id="PF26309">
    <property type="entry name" value="DUF8082"/>
    <property type="match status" value="1"/>
</dbReference>
<keyword evidence="6 9" id="KW-0067">ATP-binding</keyword>
<gene>
    <name evidence="13" type="ORF">G7B40_010530</name>
</gene>
<dbReference type="Gene3D" id="2.60.200.20">
    <property type="match status" value="1"/>
</dbReference>
<protein>
    <recommendedName>
        <fullName evidence="1">non-specific serine/threonine protein kinase</fullName>
        <ecNumber evidence="1">2.7.11.1</ecNumber>
    </recommendedName>
</protein>